<sequence>MADIEYLTSLQAVRERAHIVLEAAENGKLSHFTYHPERMSEASAYVVDIITRDFGPDNFDSIPPHGRWQHFEVGNIARVDGLIQKWQLSGCDKLEIVRRLVDLFFVAVLLDAGAGDVWKFKEPETGNIYARSEGIAVAALYMFQSGCLSSQKTRALECVDGHGLTALDRGTFRKAFQITPENPIIGDNSRVSLLNSVGKSLLSLPEIFGEIGRPGYLVDYLLKTAKSPQHLDFKDLWSVLQKVLLPSWPKDRTQIAGIPIGDAWPLEVLEKVNRGKESPNSALHIQPFHKLTQWLAYSLTTPFVRTLGLEWTNMELGTGLPEYRNGGLFIDLGVLKLKEKALKQGLELSQQDVPGFETTSDVIVEWRAMTVALLDKLHEIASGYFMQHDVKLSLAQMLEAGTWKGGRELAAKFRPSTKSSPILIQGDGTLF</sequence>
<evidence type="ECO:0000313" key="1">
    <source>
        <dbReference type="EMBL" id="KAL2821305.1"/>
    </source>
</evidence>
<evidence type="ECO:0000313" key="2">
    <source>
        <dbReference type="Proteomes" id="UP001610335"/>
    </source>
</evidence>
<dbReference type="PANTHER" id="PTHR31687:SF3">
    <property type="entry name" value="PROTEIN URG3"/>
    <property type="match status" value="1"/>
</dbReference>
<organism evidence="1 2">
    <name type="scientific">Aspergillus cavernicola</name>
    <dbReference type="NCBI Taxonomy" id="176166"/>
    <lineage>
        <taxon>Eukaryota</taxon>
        <taxon>Fungi</taxon>
        <taxon>Dikarya</taxon>
        <taxon>Ascomycota</taxon>
        <taxon>Pezizomycotina</taxon>
        <taxon>Eurotiomycetes</taxon>
        <taxon>Eurotiomycetidae</taxon>
        <taxon>Eurotiales</taxon>
        <taxon>Aspergillaceae</taxon>
        <taxon>Aspergillus</taxon>
        <taxon>Aspergillus subgen. Nidulantes</taxon>
    </lineage>
</organism>
<reference evidence="1 2" key="1">
    <citation type="submission" date="2024-07" db="EMBL/GenBank/DDBJ databases">
        <title>Section-level genome sequencing and comparative genomics of Aspergillus sections Usti and Cavernicolus.</title>
        <authorList>
            <consortium name="Lawrence Berkeley National Laboratory"/>
            <person name="Nybo J.L."/>
            <person name="Vesth T.C."/>
            <person name="Theobald S."/>
            <person name="Frisvad J.C."/>
            <person name="Larsen T.O."/>
            <person name="Kjaerboelling I."/>
            <person name="Rothschild-Mancinelli K."/>
            <person name="Lyhne E.K."/>
            <person name="Kogle M.E."/>
            <person name="Barry K."/>
            <person name="Clum A."/>
            <person name="Na H."/>
            <person name="Ledsgaard L."/>
            <person name="Lin J."/>
            <person name="Lipzen A."/>
            <person name="Kuo A."/>
            <person name="Riley R."/>
            <person name="Mondo S."/>
            <person name="LaButti K."/>
            <person name="Haridas S."/>
            <person name="Pangalinan J."/>
            <person name="Salamov A.A."/>
            <person name="Simmons B.A."/>
            <person name="Magnuson J.K."/>
            <person name="Chen J."/>
            <person name="Drula E."/>
            <person name="Henrissat B."/>
            <person name="Wiebenga A."/>
            <person name="Lubbers R.J."/>
            <person name="Gomes A.C."/>
            <person name="Makela M.R."/>
            <person name="Stajich J."/>
            <person name="Grigoriev I.V."/>
            <person name="Mortensen U.H."/>
            <person name="De vries R.P."/>
            <person name="Baker S.E."/>
            <person name="Andersen M.R."/>
        </authorList>
    </citation>
    <scope>NUCLEOTIDE SEQUENCE [LARGE SCALE GENOMIC DNA]</scope>
    <source>
        <strain evidence="1 2">CBS 600.67</strain>
    </source>
</reference>
<dbReference type="Pfam" id="PF07958">
    <property type="entry name" value="DUF1688"/>
    <property type="match status" value="1"/>
</dbReference>
<dbReference type="InterPro" id="IPR012469">
    <property type="entry name" value="DUF1688"/>
</dbReference>
<proteinExistence type="predicted"/>
<protein>
    <recommendedName>
        <fullName evidence="3">DUF1688-domain-containing protein</fullName>
    </recommendedName>
</protein>
<comment type="caution">
    <text evidence="1">The sequence shown here is derived from an EMBL/GenBank/DDBJ whole genome shotgun (WGS) entry which is preliminary data.</text>
</comment>
<gene>
    <name evidence="1" type="ORF">BDW59DRAFT_164336</name>
</gene>
<dbReference type="PANTHER" id="PTHR31687">
    <property type="match status" value="1"/>
</dbReference>
<dbReference type="EMBL" id="JBFXLS010000065">
    <property type="protein sequence ID" value="KAL2821305.1"/>
    <property type="molecule type" value="Genomic_DNA"/>
</dbReference>
<accession>A0ABR4I0N5</accession>
<name>A0ABR4I0N5_9EURO</name>
<dbReference type="Proteomes" id="UP001610335">
    <property type="component" value="Unassembled WGS sequence"/>
</dbReference>
<evidence type="ECO:0008006" key="3">
    <source>
        <dbReference type="Google" id="ProtNLM"/>
    </source>
</evidence>
<keyword evidence="2" id="KW-1185">Reference proteome</keyword>